<keyword evidence="2" id="KW-1185">Reference proteome</keyword>
<dbReference type="EMBL" id="CP136890">
    <property type="protein sequence ID" value="WOK95143.1"/>
    <property type="molecule type" value="Genomic_DNA"/>
</dbReference>
<evidence type="ECO:0000313" key="2">
    <source>
        <dbReference type="Proteomes" id="UP001327560"/>
    </source>
</evidence>
<protein>
    <submittedName>
        <fullName evidence="1">Uncharacterized protein</fullName>
    </submittedName>
</protein>
<organism evidence="1 2">
    <name type="scientific">Canna indica</name>
    <name type="common">Indian-shot</name>
    <dbReference type="NCBI Taxonomy" id="4628"/>
    <lineage>
        <taxon>Eukaryota</taxon>
        <taxon>Viridiplantae</taxon>
        <taxon>Streptophyta</taxon>
        <taxon>Embryophyta</taxon>
        <taxon>Tracheophyta</taxon>
        <taxon>Spermatophyta</taxon>
        <taxon>Magnoliopsida</taxon>
        <taxon>Liliopsida</taxon>
        <taxon>Zingiberales</taxon>
        <taxon>Cannaceae</taxon>
        <taxon>Canna</taxon>
    </lineage>
</organism>
<proteinExistence type="predicted"/>
<dbReference type="InterPro" id="IPR007216">
    <property type="entry name" value="CNOT9"/>
</dbReference>
<dbReference type="Gene3D" id="1.25.10.10">
    <property type="entry name" value="Leucine-rich Repeat Variant"/>
    <property type="match status" value="1"/>
</dbReference>
<accession>A0AAQ3JTD3</accession>
<dbReference type="Pfam" id="PF04078">
    <property type="entry name" value="Rcd1"/>
    <property type="match status" value="1"/>
</dbReference>
<dbReference type="GO" id="GO:0030014">
    <property type="term" value="C:CCR4-NOT complex"/>
    <property type="evidence" value="ECO:0007669"/>
    <property type="project" value="InterPro"/>
</dbReference>
<gene>
    <name evidence="1" type="ORF">Cni_G03850</name>
</gene>
<name>A0AAQ3JTD3_9LILI</name>
<dbReference type="PANTHER" id="PTHR12262">
    <property type="entry name" value="CCR4-NOT TRANSCRIPTION COMPLEX SUBUNIT 9"/>
    <property type="match status" value="1"/>
</dbReference>
<evidence type="ECO:0000313" key="1">
    <source>
        <dbReference type="EMBL" id="WOK95143.1"/>
    </source>
</evidence>
<reference evidence="1 2" key="1">
    <citation type="submission" date="2023-10" db="EMBL/GenBank/DDBJ databases">
        <title>Chromosome-scale genome assembly provides insights into flower coloration mechanisms of Canna indica.</title>
        <authorList>
            <person name="Li C."/>
        </authorList>
    </citation>
    <scope>NUCLEOTIDE SEQUENCE [LARGE SCALE GENOMIC DNA]</scope>
    <source>
        <tissue evidence="1">Flower</tissue>
    </source>
</reference>
<dbReference type="InterPro" id="IPR011989">
    <property type="entry name" value="ARM-like"/>
</dbReference>
<dbReference type="AlphaFoldDB" id="A0AAQ3JTD3"/>
<dbReference type="Proteomes" id="UP001327560">
    <property type="component" value="Chromosome 1"/>
</dbReference>
<dbReference type="GO" id="GO:0006402">
    <property type="term" value="P:mRNA catabolic process"/>
    <property type="evidence" value="ECO:0007669"/>
    <property type="project" value="InterPro"/>
</dbReference>
<sequence length="235" mass="27701">MAVTLVESVDDPYDRVPRGREQLEEKTTNLLQDSKIDQELSAVKTRRSRMKKYKLKWMTRPMVMPETILGFLDEDIRENSIRYLSNFLVEVHGSFSPSWMFAQRREDLDNNYRAGYLVFNSCSTMCVLLQEILQFYKKMENENFDGRSIKRLTNVLILFQSVAANNETRQRFVDACVPNYLIPIILCESTSEVFEGVRIVALSIIEILCQRTKNCPMGYQEWHNRSMLSHYRVWK</sequence>